<dbReference type="Proteomes" id="UP000006866">
    <property type="component" value="Chromosome"/>
</dbReference>
<dbReference type="RefSeq" id="WP_014553715.1">
    <property type="nucleotide sequence ID" value="NC_017455.1"/>
</dbReference>
<gene>
    <name evidence="1" type="ordered locus">Hprae_1568</name>
</gene>
<dbReference type="STRING" id="572479.Hprae_1568"/>
<reference evidence="2" key="1">
    <citation type="submission" date="2010-10" db="EMBL/GenBank/DDBJ databases">
        <title>The complete genome of Halanaerobium praevalens DSM 2228.</title>
        <authorList>
            <consortium name="US DOE Joint Genome Institute (JGI-PGF)"/>
            <person name="Lucas S."/>
            <person name="Copeland A."/>
            <person name="Lapidus A."/>
            <person name="Glavina del Rio T."/>
            <person name="Dalin E."/>
            <person name="Tice H."/>
            <person name="Bruce D."/>
            <person name="Goodwin L."/>
            <person name="Pitluck S."/>
            <person name="Kyrpides N."/>
            <person name="Mavromatis K."/>
            <person name="Ivanova N."/>
            <person name="Ovchinnikova G."/>
            <person name="Chertkov O."/>
            <person name="Detter J.C."/>
            <person name="Han C."/>
            <person name="Larimer F."/>
            <person name="Land M."/>
            <person name="Hauser L."/>
            <person name="Markowitz V."/>
            <person name="Cheng J.-F."/>
            <person name="Hugenholtz P."/>
            <person name="Woyke T."/>
            <person name="Wu D."/>
            <person name="Tindall B."/>
            <person name="Pomrenke H.G."/>
            <person name="Brambilla E."/>
            <person name="Klenk H.-P."/>
            <person name="Eisen J.A."/>
        </authorList>
    </citation>
    <scope>NUCLEOTIDE SEQUENCE [LARGE SCALE GENOMIC DNA]</scope>
    <source>
        <strain evidence="2">ATCC 33744 / DSM 2228 / GSL</strain>
    </source>
</reference>
<dbReference type="KEGG" id="hpk:Hprae_1568"/>
<dbReference type="AlphaFoldDB" id="E3DP62"/>
<evidence type="ECO:0000313" key="2">
    <source>
        <dbReference type="Proteomes" id="UP000006866"/>
    </source>
</evidence>
<dbReference type="eggNOG" id="ENOG502ZC5B">
    <property type="taxonomic scope" value="Bacteria"/>
</dbReference>
<proteinExistence type="predicted"/>
<protein>
    <submittedName>
        <fullName evidence="1">Uncharacterized protein</fullName>
    </submittedName>
</protein>
<accession>E3DP62</accession>
<evidence type="ECO:0000313" key="1">
    <source>
        <dbReference type="EMBL" id="ADO77695.1"/>
    </source>
</evidence>
<dbReference type="PATRIC" id="fig|572479.3.peg.1588"/>
<reference evidence="1 2" key="2">
    <citation type="journal article" date="2011" name="Stand. Genomic Sci.">
        <title>Complete genome sequence of the extremely halophilic Halanaerobium praevalens type strain (GSL).</title>
        <authorList>
            <person name="Ivanova N."/>
            <person name="Sikorski J."/>
            <person name="Chertkov O."/>
            <person name="Nolan M."/>
            <person name="Lucas S."/>
            <person name="Hammon N."/>
            <person name="Deshpande S."/>
            <person name="Cheng J.F."/>
            <person name="Tapia R."/>
            <person name="Han C."/>
            <person name="Goodwin L."/>
            <person name="Pitluck S."/>
            <person name="Huntemann M."/>
            <person name="Liolios K."/>
            <person name="Pagani I."/>
            <person name="Mavromatis K."/>
            <person name="Ovchinikova G."/>
            <person name="Pati A."/>
            <person name="Chen A."/>
            <person name="Palaniappan K."/>
            <person name="Land M."/>
            <person name="Hauser L."/>
            <person name="Brambilla E.M."/>
            <person name="Kannan K.P."/>
            <person name="Rohde M."/>
            <person name="Tindall B.J."/>
            <person name="Goker M."/>
            <person name="Detter J.C."/>
            <person name="Woyke T."/>
            <person name="Bristow J."/>
            <person name="Eisen J.A."/>
            <person name="Markowitz V."/>
            <person name="Hugenholtz P."/>
            <person name="Kyrpides N.C."/>
            <person name="Klenk H.P."/>
            <person name="Lapidus A."/>
        </authorList>
    </citation>
    <scope>NUCLEOTIDE SEQUENCE [LARGE SCALE GENOMIC DNA]</scope>
    <source>
        <strain evidence="2">ATCC 33744 / DSM 2228 / GSL</strain>
    </source>
</reference>
<dbReference type="HOGENOM" id="CLU_071259_0_0_9"/>
<sequence>MNFVRGGPRYLFLKTENPQFFYQKLKQKFKIENLDFQSAIQLATEESVIVFLGDFKNKKLKVEHSNFILYLNLSATAFMVEILNNKYLTNELIKITAGPGQLVVRVPKNGEKIIEEIKANYQAEKLSILAGINKGNPESTIISFSEDPIKSKLQSLNKVVNNILVNKNTTLIFEELRRDVIRYITHGLQAHQWSELKINIYDSDELYELEYKRLITILSDLEAGIILGESWTKDHAFALFSITAYQIRIFTFLSALEIKKILFAFEYNNEGQRLVDYDLFQQNNKISWSQILNDNQRYNRKELAFKFRKEILEKLSESAKAKYFDLEAKIKEKSKLIN</sequence>
<dbReference type="OrthoDB" id="2383at2"/>
<organism evidence="1 2">
    <name type="scientific">Halanaerobium praevalens (strain ATCC 33744 / DSM 2228 / GSL)</name>
    <dbReference type="NCBI Taxonomy" id="572479"/>
    <lineage>
        <taxon>Bacteria</taxon>
        <taxon>Bacillati</taxon>
        <taxon>Bacillota</taxon>
        <taxon>Clostridia</taxon>
        <taxon>Halanaerobiales</taxon>
        <taxon>Halanaerobiaceae</taxon>
        <taxon>Halanaerobium</taxon>
    </lineage>
</organism>
<dbReference type="EMBL" id="CP002175">
    <property type="protein sequence ID" value="ADO77695.1"/>
    <property type="molecule type" value="Genomic_DNA"/>
</dbReference>
<name>E3DP62_HALPG</name>
<keyword evidence="2" id="KW-1185">Reference proteome</keyword>